<protein>
    <submittedName>
        <fullName evidence="3">Uncharacterized protein</fullName>
    </submittedName>
</protein>
<proteinExistence type="predicted"/>
<dbReference type="AlphaFoldDB" id="A0A914UXX7"/>
<evidence type="ECO:0000313" key="2">
    <source>
        <dbReference type="Proteomes" id="UP000887566"/>
    </source>
</evidence>
<dbReference type="Proteomes" id="UP000887566">
    <property type="component" value="Unplaced"/>
</dbReference>
<organism evidence="2 3">
    <name type="scientific">Plectus sambesii</name>
    <dbReference type="NCBI Taxonomy" id="2011161"/>
    <lineage>
        <taxon>Eukaryota</taxon>
        <taxon>Metazoa</taxon>
        <taxon>Ecdysozoa</taxon>
        <taxon>Nematoda</taxon>
        <taxon>Chromadorea</taxon>
        <taxon>Plectida</taxon>
        <taxon>Plectina</taxon>
        <taxon>Plectoidea</taxon>
        <taxon>Plectidae</taxon>
        <taxon>Plectus</taxon>
    </lineage>
</organism>
<keyword evidence="2" id="KW-1185">Reference proteome</keyword>
<evidence type="ECO:0000313" key="3">
    <source>
        <dbReference type="WBParaSite" id="PSAMB.scaffold1354size32622.g12703.t1"/>
    </source>
</evidence>
<accession>A0A914UXX7</accession>
<dbReference type="WBParaSite" id="PSAMB.scaffold1354size32622.g12703.t1">
    <property type="protein sequence ID" value="PSAMB.scaffold1354size32622.g12703.t1"/>
    <property type="gene ID" value="PSAMB.scaffold1354size32622.g12703"/>
</dbReference>
<evidence type="ECO:0000256" key="1">
    <source>
        <dbReference type="SAM" id="MobiDB-lite"/>
    </source>
</evidence>
<reference evidence="3" key="1">
    <citation type="submission" date="2022-11" db="UniProtKB">
        <authorList>
            <consortium name="WormBaseParasite"/>
        </authorList>
    </citation>
    <scope>IDENTIFICATION</scope>
</reference>
<name>A0A914UXX7_9BILA</name>
<feature type="region of interest" description="Disordered" evidence="1">
    <location>
        <begin position="1"/>
        <end position="21"/>
    </location>
</feature>
<sequence>MWHERCGRLSAPKSIGRSLPPEARMNRAGAMLLRHLALRSTPSPLGAPLGRRAPSLPQIVYFCSFARCNLFNTGPTSSAVLCGHTEEIALRSLSPRQ</sequence>